<dbReference type="GO" id="GO:0003755">
    <property type="term" value="F:peptidyl-prolyl cis-trans isomerase activity"/>
    <property type="evidence" value="ECO:0007669"/>
    <property type="project" value="UniProtKB-KW"/>
</dbReference>
<dbReference type="Proteomes" id="UP000232693">
    <property type="component" value="Chromosome"/>
</dbReference>
<dbReference type="PROSITE" id="PS00170">
    <property type="entry name" value="CSA_PPIASE_1"/>
    <property type="match status" value="1"/>
</dbReference>
<dbReference type="InterPro" id="IPR044666">
    <property type="entry name" value="Cyclophilin_A-like"/>
</dbReference>
<dbReference type="InterPro" id="IPR016024">
    <property type="entry name" value="ARM-type_fold"/>
</dbReference>
<dbReference type="InterPro" id="IPR011989">
    <property type="entry name" value="ARM-like"/>
</dbReference>
<dbReference type="Gene3D" id="1.25.10.10">
    <property type="entry name" value="Leucine-rich Repeat Variant"/>
    <property type="match status" value="2"/>
</dbReference>
<dbReference type="GO" id="GO:0006457">
    <property type="term" value="P:protein folding"/>
    <property type="evidence" value="ECO:0007669"/>
    <property type="project" value="InterPro"/>
</dbReference>
<dbReference type="CDD" id="cd00317">
    <property type="entry name" value="cyclophilin"/>
    <property type="match status" value="1"/>
</dbReference>
<dbReference type="PANTHER" id="PTHR45625">
    <property type="entry name" value="PEPTIDYL-PROLYL CIS-TRANS ISOMERASE-RELATED"/>
    <property type="match status" value="1"/>
</dbReference>
<evidence type="ECO:0000256" key="1">
    <source>
        <dbReference type="ARBA" id="ARBA00007365"/>
    </source>
</evidence>
<dbReference type="PRINTS" id="PR00153">
    <property type="entry name" value="CSAPPISMRASE"/>
</dbReference>
<sequence length="570" mass="62794">MRILHCLTRLSHRSKLAKPLTLAFFTVFLASCSALTPKSPPCVESAVLYRLADMRQINESAFNKALACDNLETVELALINLGRIGGEQASELILPSLDHSQDSVRETAAFALGIGLHKPATANLIERLGQEKNNKVRVAMVLAIGNLGGEQSVPTLARLIEETDEPEVANAAMQGLGIMSVFHRHLLTGDTEIEVARVIERLDEEDTALMASFLLARVPLLRDPQVPDVIALLREKNASLNSATQAFVIRALSRLGQKEITPFLWEKVRSDNLAIQIAVAQALGIRTLTSTEQIQALNELALADNPALQVTVLQSGRRWMTPQTLKTLRESDNTWVQSEAFLATNDKTQPDVQKLVKAWLESDDPNHQRAVIQYFSELNMPPVLKQLAESDKEIIRIGAQRALNTYQEPKNEPIATPTELPSSLSEGPSRVKIVTTKGDIVIKLFTDTPYTSTNFIRLVESGFYDNTYFHRVIPNFVAQGGSKYGDGSGSVGYSIREELNQRSHRKGTIGMATAGKDTGGAQFFFNLAPNLHLDSNYTVFGEVVAGMDIVMSLEQNDQILKAEISEKINK</sequence>
<evidence type="ECO:0000313" key="6">
    <source>
        <dbReference type="EMBL" id="AUD79533.1"/>
    </source>
</evidence>
<dbReference type="KEGG" id="kpd:CW740_09895"/>
<name>A0A2K9ASY0_9GAMM</name>
<dbReference type="EC" id="5.2.1.8" evidence="2"/>
<protein>
    <recommendedName>
        <fullName evidence="2">peptidylprolyl isomerase</fullName>
        <ecNumber evidence="2">5.2.1.8</ecNumber>
    </recommendedName>
</protein>
<dbReference type="InterPro" id="IPR029000">
    <property type="entry name" value="Cyclophilin-like_dom_sf"/>
</dbReference>
<organism evidence="6 7">
    <name type="scientific">Kangiella profundi</name>
    <dbReference type="NCBI Taxonomy" id="1561924"/>
    <lineage>
        <taxon>Bacteria</taxon>
        <taxon>Pseudomonadati</taxon>
        <taxon>Pseudomonadota</taxon>
        <taxon>Gammaproteobacteria</taxon>
        <taxon>Kangiellales</taxon>
        <taxon>Kangiellaceae</taxon>
        <taxon>Kangiella</taxon>
    </lineage>
</organism>
<dbReference type="InterPro" id="IPR020892">
    <property type="entry name" value="Cyclophilin-type_PPIase_CS"/>
</dbReference>
<dbReference type="PANTHER" id="PTHR45625:SF4">
    <property type="entry name" value="PEPTIDYLPROLYL ISOMERASE DOMAIN AND WD REPEAT-CONTAINING PROTEIN 1"/>
    <property type="match status" value="1"/>
</dbReference>
<dbReference type="SUPFAM" id="SSF50891">
    <property type="entry name" value="Cyclophilin-like"/>
    <property type="match status" value="1"/>
</dbReference>
<keyword evidence="4 6" id="KW-0413">Isomerase</keyword>
<keyword evidence="7" id="KW-1185">Reference proteome</keyword>
<evidence type="ECO:0000313" key="7">
    <source>
        <dbReference type="Proteomes" id="UP000232693"/>
    </source>
</evidence>
<dbReference type="AlphaFoldDB" id="A0A2K9ASY0"/>
<dbReference type="PROSITE" id="PS50072">
    <property type="entry name" value="CSA_PPIASE_2"/>
    <property type="match status" value="1"/>
</dbReference>
<dbReference type="SUPFAM" id="SSF48371">
    <property type="entry name" value="ARM repeat"/>
    <property type="match status" value="1"/>
</dbReference>
<comment type="similarity">
    <text evidence="1">Belongs to the cyclophilin-type PPIase family.</text>
</comment>
<evidence type="ECO:0000256" key="4">
    <source>
        <dbReference type="ARBA" id="ARBA00023235"/>
    </source>
</evidence>
<reference evidence="6 7" key="1">
    <citation type="submission" date="2017-12" db="EMBL/GenBank/DDBJ databases">
        <title>Kangiella profundi FT102 completed genome.</title>
        <authorList>
            <person name="Xu J."/>
            <person name="Wang J."/>
            <person name="Lu Y."/>
        </authorList>
    </citation>
    <scope>NUCLEOTIDE SEQUENCE [LARGE SCALE GENOMIC DNA]</scope>
    <source>
        <strain evidence="6 7">FT102</strain>
    </source>
</reference>
<dbReference type="Pfam" id="PF00160">
    <property type="entry name" value="Pro_isomerase"/>
    <property type="match status" value="1"/>
</dbReference>
<accession>A0A2K9ASY0</accession>
<dbReference type="OrthoDB" id="9807797at2"/>
<dbReference type="SMART" id="SM00567">
    <property type="entry name" value="EZ_HEAT"/>
    <property type="match status" value="3"/>
</dbReference>
<dbReference type="PROSITE" id="PS51257">
    <property type="entry name" value="PROKAR_LIPOPROTEIN"/>
    <property type="match status" value="1"/>
</dbReference>
<dbReference type="EMBL" id="CP025120">
    <property type="protein sequence ID" value="AUD79533.1"/>
    <property type="molecule type" value="Genomic_DNA"/>
</dbReference>
<evidence type="ECO:0000259" key="5">
    <source>
        <dbReference type="PROSITE" id="PS50072"/>
    </source>
</evidence>
<dbReference type="Pfam" id="PF13646">
    <property type="entry name" value="HEAT_2"/>
    <property type="match status" value="2"/>
</dbReference>
<feature type="domain" description="PPIase cyclophilin-type" evidence="5">
    <location>
        <begin position="438"/>
        <end position="555"/>
    </location>
</feature>
<dbReference type="InterPro" id="IPR002130">
    <property type="entry name" value="Cyclophilin-type_PPIase_dom"/>
</dbReference>
<dbReference type="InterPro" id="IPR004155">
    <property type="entry name" value="PBS_lyase_HEAT"/>
</dbReference>
<gene>
    <name evidence="6" type="ORF">CW740_09895</name>
</gene>
<dbReference type="Gene3D" id="2.40.100.10">
    <property type="entry name" value="Cyclophilin-like"/>
    <property type="match status" value="1"/>
</dbReference>
<evidence type="ECO:0000256" key="2">
    <source>
        <dbReference type="ARBA" id="ARBA00013194"/>
    </source>
</evidence>
<evidence type="ECO:0000256" key="3">
    <source>
        <dbReference type="ARBA" id="ARBA00023110"/>
    </source>
</evidence>
<keyword evidence="3" id="KW-0697">Rotamase</keyword>
<proteinExistence type="inferred from homology"/>